<keyword evidence="3" id="KW-0804">Transcription</keyword>
<evidence type="ECO:0000259" key="4">
    <source>
        <dbReference type="PROSITE" id="PS50995"/>
    </source>
</evidence>
<dbReference type="EMBL" id="CP015600">
    <property type="protein sequence ID" value="ANF86298.1"/>
    <property type="molecule type" value="Genomic_DNA"/>
</dbReference>
<dbReference type="PATRIC" id="fig|219572.3.peg.2982"/>
<dbReference type="STRING" id="219572.A7J50_2905"/>
<dbReference type="PROSITE" id="PS50007">
    <property type="entry name" value="PIPLC_X_DOMAIN"/>
    <property type="match status" value="1"/>
</dbReference>
<keyword evidence="1" id="KW-0805">Transcription regulation</keyword>
<protein>
    <submittedName>
        <fullName evidence="5">Transcriptional regulator</fullName>
    </submittedName>
</protein>
<accession>A0A172Z1V9</accession>
<dbReference type="Gene3D" id="1.10.10.10">
    <property type="entry name" value="Winged helix-like DNA-binding domain superfamily/Winged helix DNA-binding domain"/>
    <property type="match status" value="1"/>
</dbReference>
<evidence type="ECO:0000256" key="1">
    <source>
        <dbReference type="ARBA" id="ARBA00023015"/>
    </source>
</evidence>
<dbReference type="SUPFAM" id="SSF46785">
    <property type="entry name" value="Winged helix' DNA-binding domain"/>
    <property type="match status" value="1"/>
</dbReference>
<evidence type="ECO:0000256" key="3">
    <source>
        <dbReference type="ARBA" id="ARBA00023163"/>
    </source>
</evidence>
<dbReference type="Pfam" id="PF12802">
    <property type="entry name" value="MarR_2"/>
    <property type="match status" value="1"/>
</dbReference>
<organism evidence="5 6">
    <name type="scientific">Pseudomonas antarctica</name>
    <dbReference type="NCBI Taxonomy" id="219572"/>
    <lineage>
        <taxon>Bacteria</taxon>
        <taxon>Pseudomonadati</taxon>
        <taxon>Pseudomonadota</taxon>
        <taxon>Gammaproteobacteria</taxon>
        <taxon>Pseudomonadales</taxon>
        <taxon>Pseudomonadaceae</taxon>
        <taxon>Pseudomonas</taxon>
    </lineage>
</organism>
<evidence type="ECO:0000256" key="2">
    <source>
        <dbReference type="ARBA" id="ARBA00023125"/>
    </source>
</evidence>
<dbReference type="PANTHER" id="PTHR42756:SF1">
    <property type="entry name" value="TRANSCRIPTIONAL REPRESSOR OF EMRAB OPERON"/>
    <property type="match status" value="1"/>
</dbReference>
<dbReference type="RefSeq" id="WP_064452426.1">
    <property type="nucleotide sequence ID" value="NZ_CP015600.1"/>
</dbReference>
<dbReference type="InterPro" id="IPR036388">
    <property type="entry name" value="WH-like_DNA-bd_sf"/>
</dbReference>
<evidence type="ECO:0000313" key="6">
    <source>
        <dbReference type="Proteomes" id="UP000077829"/>
    </source>
</evidence>
<dbReference type="KEGG" id="panr:A7J50_2905"/>
<feature type="domain" description="HTH marR-type" evidence="4">
    <location>
        <begin position="6"/>
        <end position="138"/>
    </location>
</feature>
<dbReference type="PRINTS" id="PR00598">
    <property type="entry name" value="HTHMARR"/>
</dbReference>
<dbReference type="PANTHER" id="PTHR42756">
    <property type="entry name" value="TRANSCRIPTIONAL REGULATOR, MARR"/>
    <property type="match status" value="1"/>
</dbReference>
<reference evidence="5 6" key="1">
    <citation type="submission" date="2016-05" db="EMBL/GenBank/DDBJ databases">
        <title>Complete genome sequence of Pseudomonas antarctica PAMC 27494.</title>
        <authorList>
            <person name="Lee J."/>
        </authorList>
    </citation>
    <scope>NUCLEOTIDE SEQUENCE [LARGE SCALE GENOMIC DNA]</scope>
    <source>
        <strain evidence="5 6">PAMC 27494</strain>
    </source>
</reference>
<dbReference type="InterPro" id="IPR036390">
    <property type="entry name" value="WH_DNA-bd_sf"/>
</dbReference>
<dbReference type="PROSITE" id="PS50995">
    <property type="entry name" value="HTH_MARR_2"/>
    <property type="match status" value="1"/>
</dbReference>
<sequence length="152" mass="16726">MSTVSNSNPMKLIGQISRTFSRLVDAPLRELGFTVSQLPVLVALKKSGSMSQGELARIARVEQPSMAQLLSRMERDELVQRVPDPADGRSRLILLSAQASRQLPIAKRVMDQTCIQALNGLTIEEQTLLHGLLLKVDANLNQALDQMQQPSP</sequence>
<dbReference type="AlphaFoldDB" id="A0A172Z1V9"/>
<dbReference type="InterPro" id="IPR000835">
    <property type="entry name" value="HTH_MarR-typ"/>
</dbReference>
<evidence type="ECO:0000313" key="5">
    <source>
        <dbReference type="EMBL" id="ANF86298.1"/>
    </source>
</evidence>
<name>A0A172Z1V9_9PSED</name>
<keyword evidence="2" id="KW-0238">DNA-binding</keyword>
<gene>
    <name evidence="5" type="ORF">A7J50_2905</name>
</gene>
<proteinExistence type="predicted"/>
<dbReference type="SMART" id="SM00347">
    <property type="entry name" value="HTH_MARR"/>
    <property type="match status" value="1"/>
</dbReference>
<dbReference type="GO" id="GO:0003677">
    <property type="term" value="F:DNA binding"/>
    <property type="evidence" value="ECO:0007669"/>
    <property type="project" value="UniProtKB-KW"/>
</dbReference>
<dbReference type="GO" id="GO:0003700">
    <property type="term" value="F:DNA-binding transcription factor activity"/>
    <property type="evidence" value="ECO:0007669"/>
    <property type="project" value="InterPro"/>
</dbReference>
<dbReference type="Proteomes" id="UP000077829">
    <property type="component" value="Chromosome"/>
</dbReference>